<feature type="domain" description="Retroviral polymerase SH3-like" evidence="1">
    <location>
        <begin position="134"/>
        <end position="192"/>
    </location>
</feature>
<evidence type="ECO:0000259" key="1">
    <source>
        <dbReference type="Pfam" id="PF25597"/>
    </source>
</evidence>
<dbReference type="OrthoDB" id="1751313at2759"/>
<evidence type="ECO:0000313" key="3">
    <source>
        <dbReference type="Proteomes" id="UP000257109"/>
    </source>
</evidence>
<proteinExistence type="predicted"/>
<dbReference type="Proteomes" id="UP000257109">
    <property type="component" value="Unassembled WGS sequence"/>
</dbReference>
<accession>A0A371GAH5</accession>
<comment type="caution">
    <text evidence="2">The sequence shown here is derived from an EMBL/GenBank/DDBJ whole genome shotgun (WGS) entry which is preliminary data.</text>
</comment>
<protein>
    <recommendedName>
        <fullName evidence="1">Retroviral polymerase SH3-like domain-containing protein</fullName>
    </recommendedName>
</protein>
<keyword evidence="3" id="KW-1185">Reference proteome</keyword>
<dbReference type="InterPro" id="IPR057670">
    <property type="entry name" value="SH3_retrovirus"/>
</dbReference>
<dbReference type="Pfam" id="PF25597">
    <property type="entry name" value="SH3_retrovirus"/>
    <property type="match status" value="1"/>
</dbReference>
<feature type="non-terminal residue" evidence="2">
    <location>
        <position position="1"/>
    </location>
</feature>
<organism evidence="2 3">
    <name type="scientific">Mucuna pruriens</name>
    <name type="common">Velvet bean</name>
    <name type="synonym">Dolichos pruriens</name>
    <dbReference type="NCBI Taxonomy" id="157652"/>
    <lineage>
        <taxon>Eukaryota</taxon>
        <taxon>Viridiplantae</taxon>
        <taxon>Streptophyta</taxon>
        <taxon>Embryophyta</taxon>
        <taxon>Tracheophyta</taxon>
        <taxon>Spermatophyta</taxon>
        <taxon>Magnoliopsida</taxon>
        <taxon>eudicotyledons</taxon>
        <taxon>Gunneridae</taxon>
        <taxon>Pentapetalae</taxon>
        <taxon>rosids</taxon>
        <taxon>fabids</taxon>
        <taxon>Fabales</taxon>
        <taxon>Fabaceae</taxon>
        <taxon>Papilionoideae</taxon>
        <taxon>50 kb inversion clade</taxon>
        <taxon>NPAAA clade</taxon>
        <taxon>indigoferoid/millettioid clade</taxon>
        <taxon>Phaseoleae</taxon>
        <taxon>Mucuna</taxon>
    </lineage>
</organism>
<evidence type="ECO:0000313" key="2">
    <source>
        <dbReference type="EMBL" id="RDX87353.1"/>
    </source>
</evidence>
<dbReference type="PROSITE" id="PS51257">
    <property type="entry name" value="PROKAR_LIPOPROTEIN"/>
    <property type="match status" value="1"/>
</dbReference>
<name>A0A371GAH5_MUCPR</name>
<sequence>MIHRLPSHASQAIYNSPFELVLCDLWGPAPMASSCGYKYMLTCFNTKLKSIQTDGGREFRTLIPSQHMVLFTELHVHILTIRMVQLNASTVMLLKPALHSLHKLVCPSILQMKSPYFCFFNQVPNYLFLKGFGCACYPHIRPYIQHKLAFHSKECVFLGYSNSHRGYKCLAPDGRIFVSKDVLFNEHQFPYYELFQQPSSFSAPTVTQTLPLPVISSSIPSPLATENSP</sequence>
<dbReference type="EMBL" id="QJKJ01006254">
    <property type="protein sequence ID" value="RDX87353.1"/>
    <property type="molecule type" value="Genomic_DNA"/>
</dbReference>
<dbReference type="AlphaFoldDB" id="A0A371GAH5"/>
<reference evidence="2" key="1">
    <citation type="submission" date="2018-05" db="EMBL/GenBank/DDBJ databases">
        <title>Draft genome of Mucuna pruriens seed.</title>
        <authorList>
            <person name="Nnadi N.E."/>
            <person name="Vos R."/>
            <person name="Hasami M.H."/>
            <person name="Devisetty U.K."/>
            <person name="Aguiy J.C."/>
        </authorList>
    </citation>
    <scope>NUCLEOTIDE SEQUENCE [LARGE SCALE GENOMIC DNA]</scope>
    <source>
        <strain evidence="2">JCA_2017</strain>
    </source>
</reference>
<gene>
    <name evidence="2" type="ORF">CR513_31185</name>
</gene>